<dbReference type="PANTHER" id="PTHR47683">
    <property type="entry name" value="PSEUDOURIDINE SYNTHASE FAMILY PROTEIN-RELATED"/>
    <property type="match status" value="1"/>
</dbReference>
<evidence type="ECO:0000256" key="1">
    <source>
        <dbReference type="ARBA" id="ARBA00008348"/>
    </source>
</evidence>
<dbReference type="FunFam" id="3.30.70.1560:FF:000001">
    <property type="entry name" value="Pseudouridine synthase"/>
    <property type="match status" value="1"/>
</dbReference>
<organism evidence="6">
    <name type="scientific">freshwater metagenome</name>
    <dbReference type="NCBI Taxonomy" id="449393"/>
    <lineage>
        <taxon>unclassified sequences</taxon>
        <taxon>metagenomes</taxon>
        <taxon>ecological metagenomes</taxon>
    </lineage>
</organism>
<dbReference type="InterPro" id="IPR036986">
    <property type="entry name" value="S4_RNA-bd_sf"/>
</dbReference>
<evidence type="ECO:0000259" key="4">
    <source>
        <dbReference type="Pfam" id="PF00849"/>
    </source>
</evidence>
<gene>
    <name evidence="6" type="ORF">UFOPK2766_00602</name>
</gene>
<proteinExistence type="inferred from homology"/>
<dbReference type="InterPro" id="IPR006145">
    <property type="entry name" value="PsdUridine_synth_RsuA/RluA"/>
</dbReference>
<feature type="domain" description="Pseudouridine synthase RsuA/RluA-like" evidence="4">
    <location>
        <begin position="57"/>
        <end position="184"/>
    </location>
</feature>
<dbReference type="NCBIfam" id="TIGR00093">
    <property type="entry name" value="pseudouridine synthase"/>
    <property type="match status" value="1"/>
</dbReference>
<dbReference type="Pfam" id="PF01479">
    <property type="entry name" value="S4"/>
    <property type="match status" value="1"/>
</dbReference>
<evidence type="ECO:0000256" key="3">
    <source>
        <dbReference type="SAM" id="MobiDB-lite"/>
    </source>
</evidence>
<dbReference type="InterPro" id="IPR020094">
    <property type="entry name" value="TruA/RsuA/RluB/E/F_N"/>
</dbReference>
<dbReference type="GO" id="GO:0009982">
    <property type="term" value="F:pseudouridine synthase activity"/>
    <property type="evidence" value="ECO:0007669"/>
    <property type="project" value="InterPro"/>
</dbReference>
<sequence length="296" mass="31860">MLARAGFGSRRVCEDLIADGRVTVNGEEIVLGARVEVDRDVVEVDGVPIGIQPDSVYYLLNKPPGVVTTAVDPQGRTTALSFVPTEPRVHSVGRLDLETEGLLLLTNDGQLTHRLTHPSFGVEKEYLAEVEGDPSRGALRALREGVELDDGLTAPARVSAQGPSLVRIVIHEGRNRQVRRMCEAVGHPVTRLIRTRIGSLRDTQLRPGSWRELTQDELRELERSVLLLDEAATTEASPADAITAEAITDGAITDEASPAEASPAEAITDEASVDMNPAAVPSRDQADEADEVPEDS</sequence>
<comment type="similarity">
    <text evidence="1">Belongs to the pseudouridine synthase RsuA family.</text>
</comment>
<dbReference type="InterPro" id="IPR020103">
    <property type="entry name" value="PsdUridine_synth_cat_dom_sf"/>
</dbReference>
<dbReference type="CDD" id="cd02870">
    <property type="entry name" value="PseudoU_synth_RsuA_like"/>
    <property type="match status" value="1"/>
</dbReference>
<accession>A0A6J6SIX9</accession>
<dbReference type="Gene3D" id="3.30.70.1560">
    <property type="entry name" value="Alpha-L RNA-binding motif"/>
    <property type="match status" value="1"/>
</dbReference>
<dbReference type="GO" id="GO:0006364">
    <property type="term" value="P:rRNA processing"/>
    <property type="evidence" value="ECO:0007669"/>
    <property type="project" value="UniProtKB-ARBA"/>
</dbReference>
<feature type="compositionally biased region" description="Acidic residues" evidence="3">
    <location>
        <begin position="287"/>
        <end position="296"/>
    </location>
</feature>
<dbReference type="PROSITE" id="PS50889">
    <property type="entry name" value="S4"/>
    <property type="match status" value="1"/>
</dbReference>
<dbReference type="InterPro" id="IPR042092">
    <property type="entry name" value="PsdUridine_s_RsuA/RluB/E/F_cat"/>
</dbReference>
<reference evidence="6" key="1">
    <citation type="submission" date="2020-05" db="EMBL/GenBank/DDBJ databases">
        <authorList>
            <person name="Chiriac C."/>
            <person name="Salcher M."/>
            <person name="Ghai R."/>
            <person name="Kavagutti S V."/>
        </authorList>
    </citation>
    <scope>NUCLEOTIDE SEQUENCE</scope>
</reference>
<evidence type="ECO:0000256" key="2">
    <source>
        <dbReference type="ARBA" id="ARBA00023235"/>
    </source>
</evidence>
<feature type="compositionally biased region" description="Low complexity" evidence="3">
    <location>
        <begin position="255"/>
        <end position="266"/>
    </location>
</feature>
<dbReference type="InterPro" id="IPR000748">
    <property type="entry name" value="PsdUridine_synth_RsuA/RluB/E/F"/>
</dbReference>
<feature type="region of interest" description="Disordered" evidence="3">
    <location>
        <begin position="249"/>
        <end position="296"/>
    </location>
</feature>
<dbReference type="CDD" id="cd00165">
    <property type="entry name" value="S4"/>
    <property type="match status" value="1"/>
</dbReference>
<dbReference type="GO" id="GO:0005829">
    <property type="term" value="C:cytosol"/>
    <property type="evidence" value="ECO:0007669"/>
    <property type="project" value="UniProtKB-ARBA"/>
</dbReference>
<dbReference type="Pfam" id="PF00849">
    <property type="entry name" value="PseudoU_synth_2"/>
    <property type="match status" value="1"/>
</dbReference>
<dbReference type="Gene3D" id="3.10.290.10">
    <property type="entry name" value="RNA-binding S4 domain"/>
    <property type="match status" value="1"/>
</dbReference>
<dbReference type="Gene3D" id="3.30.70.580">
    <property type="entry name" value="Pseudouridine synthase I, catalytic domain, N-terminal subdomain"/>
    <property type="match status" value="1"/>
</dbReference>
<dbReference type="InterPro" id="IPR018496">
    <property type="entry name" value="PsdUridine_synth_RsuA/RluB_CS"/>
</dbReference>
<dbReference type="InterPro" id="IPR002942">
    <property type="entry name" value="S4_RNA-bd"/>
</dbReference>
<dbReference type="InterPro" id="IPR050343">
    <property type="entry name" value="RsuA_PseudoU_synthase"/>
</dbReference>
<dbReference type="PROSITE" id="PS01149">
    <property type="entry name" value="PSI_RSU"/>
    <property type="match status" value="1"/>
</dbReference>
<dbReference type="AlphaFoldDB" id="A0A6J6SIX9"/>
<dbReference type="PANTHER" id="PTHR47683:SF2">
    <property type="entry name" value="RNA-BINDING S4 DOMAIN-CONTAINING PROTEIN"/>
    <property type="match status" value="1"/>
</dbReference>
<evidence type="ECO:0000259" key="5">
    <source>
        <dbReference type="Pfam" id="PF01479"/>
    </source>
</evidence>
<evidence type="ECO:0000313" key="6">
    <source>
        <dbReference type="EMBL" id="CAB4734896.1"/>
    </source>
</evidence>
<dbReference type="SUPFAM" id="SSF55120">
    <property type="entry name" value="Pseudouridine synthase"/>
    <property type="match status" value="1"/>
</dbReference>
<dbReference type="GO" id="GO:0003723">
    <property type="term" value="F:RNA binding"/>
    <property type="evidence" value="ECO:0007669"/>
    <property type="project" value="InterPro"/>
</dbReference>
<dbReference type="GO" id="GO:0001522">
    <property type="term" value="P:pseudouridine synthesis"/>
    <property type="evidence" value="ECO:0007669"/>
    <property type="project" value="InterPro"/>
</dbReference>
<dbReference type="EMBL" id="CAEZYU010000019">
    <property type="protein sequence ID" value="CAB4734896.1"/>
    <property type="molecule type" value="Genomic_DNA"/>
</dbReference>
<name>A0A6J6SIX9_9ZZZZ</name>
<feature type="domain" description="RNA-binding S4" evidence="5">
    <location>
        <begin position="2"/>
        <end position="29"/>
    </location>
</feature>
<keyword evidence="2" id="KW-0413">Isomerase</keyword>
<protein>
    <submittedName>
        <fullName evidence="6">Unannotated protein</fullName>
    </submittedName>
</protein>
<dbReference type="SUPFAM" id="SSF55174">
    <property type="entry name" value="Alpha-L RNA-binding motif"/>
    <property type="match status" value="1"/>
</dbReference>